<dbReference type="NCBIfam" id="NF009725">
    <property type="entry name" value="PRK13252.1"/>
    <property type="match status" value="1"/>
</dbReference>
<dbReference type="SUPFAM" id="SSF53720">
    <property type="entry name" value="ALDH-like"/>
    <property type="match status" value="1"/>
</dbReference>
<comment type="similarity">
    <text evidence="1 4">Belongs to the aldehyde dehydrogenase family.</text>
</comment>
<dbReference type="InterPro" id="IPR029510">
    <property type="entry name" value="Ald_DH_CS_GLU"/>
</dbReference>
<dbReference type="Pfam" id="PF00171">
    <property type="entry name" value="Aldedh"/>
    <property type="match status" value="1"/>
</dbReference>
<organism evidence="6">
    <name type="scientific">Lepeophtheirus salmonis</name>
    <name type="common">Salmon louse</name>
    <name type="synonym">Caligus salmonis</name>
    <dbReference type="NCBI Taxonomy" id="72036"/>
    <lineage>
        <taxon>Eukaryota</taxon>
        <taxon>Metazoa</taxon>
        <taxon>Ecdysozoa</taxon>
        <taxon>Arthropoda</taxon>
        <taxon>Crustacea</taxon>
        <taxon>Multicrustacea</taxon>
        <taxon>Hexanauplia</taxon>
        <taxon>Copepoda</taxon>
        <taxon>Siphonostomatoida</taxon>
        <taxon>Caligidae</taxon>
        <taxon>Lepeophtheirus</taxon>
    </lineage>
</organism>
<dbReference type="OrthoDB" id="310895at2759"/>
<evidence type="ECO:0000256" key="3">
    <source>
        <dbReference type="PROSITE-ProRule" id="PRU10007"/>
    </source>
</evidence>
<reference evidence="6" key="1">
    <citation type="submission" date="2014-05" db="EMBL/GenBank/DDBJ databases">
        <authorList>
            <person name="Chronopoulou M."/>
        </authorList>
    </citation>
    <scope>NUCLEOTIDE SEQUENCE</scope>
    <source>
        <tissue evidence="6">Whole organism</tissue>
    </source>
</reference>
<dbReference type="InterPro" id="IPR016163">
    <property type="entry name" value="Ald_DH_C"/>
</dbReference>
<dbReference type="Gene3D" id="3.40.605.10">
    <property type="entry name" value="Aldehyde Dehydrogenase, Chain A, domain 1"/>
    <property type="match status" value="1"/>
</dbReference>
<dbReference type="InterPro" id="IPR016160">
    <property type="entry name" value="Ald_DH_CS_CYS"/>
</dbReference>
<dbReference type="PANTHER" id="PTHR11699">
    <property type="entry name" value="ALDEHYDE DEHYDROGENASE-RELATED"/>
    <property type="match status" value="1"/>
</dbReference>
<sequence length="503" mass="54496">MSEEVMQGIRRAASLGPFHWINGKRFEGCGSKFFENKEPRSGQTLCKVGIAEAKDVDEAVKVGKDAFRRWKSVPSAERGMILRRTATILKAKTEEVAIMDVLDNGKPIWEARMDMDSVIGALEYYGAYANNGFQGEYYKLAGGSFAYVTKEPIGLVAGIGAWNYPLQTATWKVAPALASGNTFIYKPSQFTPLTALYLAEALKEAGLPDGVFNIIQGEGETGALLSSHPDVSKLSFTGSIATGTKIMKAGADGIRHVTLELGGKSPLIIFDDADLKNAVKGALMANFFSQGQVCSNGTRVFVQKGVYHEFLQEFVRQVTNLKVGDPLKEDTTVGATIHPEHAERVLQYIKEAKEEGAKIECGGEKIVIDGDLSGGSYVSPCILSNVEDSFKCVKEEIFGAVACVLPFESEDEVVSRANDTPFGLAGGVFTKDLNRAHRIADSIDAGVVWVNTFNICTPEVPFGGYKMSGIGRENGKAAIEYYTQTKTTYVEAGDIDCGLLYKE</sequence>
<dbReference type="FunFam" id="3.40.605.10:FF:000007">
    <property type="entry name" value="NAD/NADP-dependent betaine aldehyde dehydrogenase"/>
    <property type="match status" value="1"/>
</dbReference>
<protein>
    <submittedName>
        <fullName evidence="6">4trimethylaminobutyraldehyde dehydrogenaselike [Aplysia californica]</fullName>
    </submittedName>
</protein>
<dbReference type="EMBL" id="HACA01015084">
    <property type="protein sequence ID" value="CDW32445.1"/>
    <property type="molecule type" value="Transcribed_RNA"/>
</dbReference>
<dbReference type="PROSITE" id="PS00687">
    <property type="entry name" value="ALDEHYDE_DEHYDR_GLU"/>
    <property type="match status" value="1"/>
</dbReference>
<proteinExistence type="inferred from homology"/>
<dbReference type="InterPro" id="IPR016162">
    <property type="entry name" value="Ald_DH_N"/>
</dbReference>
<evidence type="ECO:0000313" key="6">
    <source>
        <dbReference type="EMBL" id="CDW32445.1"/>
    </source>
</evidence>
<dbReference type="FunFam" id="3.40.309.10:FF:000012">
    <property type="entry name" value="Betaine aldehyde dehydrogenase"/>
    <property type="match status" value="1"/>
</dbReference>
<evidence type="ECO:0000256" key="4">
    <source>
        <dbReference type="RuleBase" id="RU003345"/>
    </source>
</evidence>
<feature type="domain" description="Aldehyde dehydrogenase" evidence="5">
    <location>
        <begin position="32"/>
        <end position="487"/>
    </location>
</feature>
<dbReference type="GO" id="GO:0016620">
    <property type="term" value="F:oxidoreductase activity, acting on the aldehyde or oxo group of donors, NAD or NADP as acceptor"/>
    <property type="evidence" value="ECO:0007669"/>
    <property type="project" value="InterPro"/>
</dbReference>
<feature type="active site" evidence="3">
    <location>
        <position position="260"/>
    </location>
</feature>
<dbReference type="FunFam" id="3.40.605.10:FF:000026">
    <property type="entry name" value="Aldehyde dehydrogenase, putative"/>
    <property type="match status" value="1"/>
</dbReference>
<name>A0A0K2U320_LEPSM</name>
<dbReference type="Gene3D" id="3.40.309.10">
    <property type="entry name" value="Aldehyde Dehydrogenase, Chain A, domain 2"/>
    <property type="match status" value="1"/>
</dbReference>
<dbReference type="PROSITE" id="PS00070">
    <property type="entry name" value="ALDEHYDE_DEHYDR_CYS"/>
    <property type="match status" value="1"/>
</dbReference>
<evidence type="ECO:0000256" key="1">
    <source>
        <dbReference type="ARBA" id="ARBA00009986"/>
    </source>
</evidence>
<evidence type="ECO:0000259" key="5">
    <source>
        <dbReference type="Pfam" id="PF00171"/>
    </source>
</evidence>
<keyword evidence="2 4" id="KW-0560">Oxidoreductase</keyword>
<dbReference type="InterPro" id="IPR015590">
    <property type="entry name" value="Aldehyde_DH_dom"/>
</dbReference>
<evidence type="ECO:0000256" key="2">
    <source>
        <dbReference type="ARBA" id="ARBA00023002"/>
    </source>
</evidence>
<dbReference type="InterPro" id="IPR016161">
    <property type="entry name" value="Ald_DH/histidinol_DH"/>
</dbReference>
<accession>A0A0K2U320</accession>
<dbReference type="AlphaFoldDB" id="A0A0K2U320"/>